<protein>
    <submittedName>
        <fullName evidence="2">Uncharacterized protein</fullName>
    </submittedName>
</protein>
<gene>
    <name evidence="2" type="ORF">F2Q70_00017442</name>
</gene>
<dbReference type="EMBL" id="QGKY02001250">
    <property type="protein sequence ID" value="KAF2562342.1"/>
    <property type="molecule type" value="Genomic_DNA"/>
</dbReference>
<reference evidence="2" key="1">
    <citation type="submission" date="2019-12" db="EMBL/GenBank/DDBJ databases">
        <title>Genome sequencing and annotation of Brassica cretica.</title>
        <authorList>
            <person name="Studholme D.J."/>
            <person name="Sarris P.F."/>
        </authorList>
    </citation>
    <scope>NUCLEOTIDE SEQUENCE</scope>
    <source>
        <strain evidence="2">PFS-102/07</strain>
        <tissue evidence="2">Leaf</tissue>
    </source>
</reference>
<organism evidence="2">
    <name type="scientific">Brassica cretica</name>
    <name type="common">Mustard</name>
    <dbReference type="NCBI Taxonomy" id="69181"/>
    <lineage>
        <taxon>Eukaryota</taxon>
        <taxon>Viridiplantae</taxon>
        <taxon>Streptophyta</taxon>
        <taxon>Embryophyta</taxon>
        <taxon>Tracheophyta</taxon>
        <taxon>Spermatophyta</taxon>
        <taxon>Magnoliopsida</taxon>
        <taxon>eudicotyledons</taxon>
        <taxon>Gunneridae</taxon>
        <taxon>Pentapetalae</taxon>
        <taxon>rosids</taxon>
        <taxon>malvids</taxon>
        <taxon>Brassicales</taxon>
        <taxon>Brassicaceae</taxon>
        <taxon>Brassiceae</taxon>
        <taxon>Brassica</taxon>
    </lineage>
</organism>
<feature type="region of interest" description="Disordered" evidence="1">
    <location>
        <begin position="1"/>
        <end position="20"/>
    </location>
</feature>
<evidence type="ECO:0000313" key="2">
    <source>
        <dbReference type="EMBL" id="KAF2562342.1"/>
    </source>
</evidence>
<dbReference type="AlphaFoldDB" id="A0A8S9HZM6"/>
<evidence type="ECO:0000256" key="1">
    <source>
        <dbReference type="SAM" id="MobiDB-lite"/>
    </source>
</evidence>
<comment type="caution">
    <text evidence="2">The sequence shown here is derived from an EMBL/GenBank/DDBJ whole genome shotgun (WGS) entry which is preliminary data.</text>
</comment>
<name>A0A8S9HZM6_BRACR</name>
<sequence>MKHRSSTTMELEEERDGDWSRRAKRALESCGLWCGQVKGKPLVEMATEEGQTRNLKGEDEADQETTLESGIEEAYEERSKLVKVSGDKRVIRGLRQGKDELYQLVGRLKEGWMELDVLRPSTSDPRVIKERRKQDVFFGSLVKEICVLILHACDVWEENKRSNQWKGGTICKKGRLRKLSRVWRKMGKAWKKDREPRYLSDKMSLKMIKEAAQQVVRGECSYSAYMSNSVEGSMVMKEQEIKGAEERVTKKEWDEFVKHLKAWEVTFHPFGEWNTPKESMDKEGAVWIRSNTTMELKEERDGDWSRWAKRALESCGLWCGHVKGNPLVEMATEKSQTRNLKGEDEADQETTLESGIEEAYEERFKLVKVSGDKSVISGLRQGKDELYQLVGRLKEGWMELDVLRPSTSDLRVIKERRKQDVFFSFLVKEIWVLILHACDVWEENKRSNQWKGGTSCKKGRLRKLSRVWLKIGKSWKKDREPGYLNEKMSLKMIKEAVQQVVRGECTYSAYMSNLVEGSMVMKEQEIKGADELVTKKEWDEFVTHLKLGKLPCFTLESKPRPRSCLDKEGAVWISTDLVQPEEERDGDWSRWAKRALESCGLWCGHVKGKPLMKMATEEGQTRNLKGEDEADQETTLESGIEEAYEERPNLCRLKEGWMELDVLRPSTSDPRVIKERRKKDVFFSFLVKEVCVLILHACDVWEENKRSNQWKGGTSCKKERLRKLSRVWLKMGKAWKKDREPRYLSDKLSLKMIKEATQQVVRGECSYSAYMSNSVEDSVVMKEQEIKGADERVTKKDWD</sequence>
<proteinExistence type="predicted"/>
<accession>A0A8S9HZM6</accession>